<evidence type="ECO:0000313" key="9">
    <source>
        <dbReference type="Proteomes" id="UP000594263"/>
    </source>
</evidence>
<dbReference type="GO" id="GO:0060320">
    <property type="term" value="P:rejection of self pollen"/>
    <property type="evidence" value="ECO:0007669"/>
    <property type="project" value="UniProtKB-KW"/>
</dbReference>
<dbReference type="PANTHER" id="PTHR31232">
    <property type="match status" value="1"/>
</dbReference>
<feature type="transmembrane region" description="Helical" evidence="7">
    <location>
        <begin position="6"/>
        <end position="27"/>
    </location>
</feature>
<reference evidence="8" key="1">
    <citation type="submission" date="2021-01" db="UniProtKB">
        <authorList>
            <consortium name="EnsemblPlants"/>
        </authorList>
    </citation>
    <scope>IDENTIFICATION</scope>
</reference>
<evidence type="ECO:0000256" key="5">
    <source>
        <dbReference type="ARBA" id="ARBA00022729"/>
    </source>
</evidence>
<keyword evidence="3 6" id="KW-0713">Self-incompatibility</keyword>
<evidence type="ECO:0000256" key="7">
    <source>
        <dbReference type="SAM" id="Phobius"/>
    </source>
</evidence>
<evidence type="ECO:0000256" key="4">
    <source>
        <dbReference type="ARBA" id="ARBA00022525"/>
    </source>
</evidence>
<dbReference type="AlphaFoldDB" id="A0A7N0TMZ3"/>
<name>A0A7N0TMZ3_KALFE</name>
<comment type="subcellular location">
    <subcellularLocation>
        <location evidence="1 6">Secreted</location>
    </subcellularLocation>
</comment>
<keyword evidence="4 6" id="KW-0964">Secreted</keyword>
<proteinExistence type="inferred from homology"/>
<keyword evidence="5" id="KW-0732">Signal</keyword>
<evidence type="ECO:0000256" key="3">
    <source>
        <dbReference type="ARBA" id="ARBA00022471"/>
    </source>
</evidence>
<sequence length="156" mass="17705">MNTKSVTIGIYTVIAVVVIILISANFSQAGCHGLYPKYTVEIINGIGPEINVHCKSKDDDLGIHYIAPGQAYYFSFRPNFFGFTLFYCSANWNGRTEYFDAFTSADDEACQNNDCLCSWTLSPDKYCFIGKYTGTPKYNICRPWKPKYEDNVKHAR</sequence>
<protein>
    <recommendedName>
        <fullName evidence="6">S-protein homolog</fullName>
    </recommendedName>
</protein>
<dbReference type="InterPro" id="IPR010264">
    <property type="entry name" value="Self-incomp_S1"/>
</dbReference>
<evidence type="ECO:0000256" key="2">
    <source>
        <dbReference type="ARBA" id="ARBA00005581"/>
    </source>
</evidence>
<evidence type="ECO:0000256" key="6">
    <source>
        <dbReference type="RuleBase" id="RU367044"/>
    </source>
</evidence>
<evidence type="ECO:0000256" key="1">
    <source>
        <dbReference type="ARBA" id="ARBA00004613"/>
    </source>
</evidence>
<dbReference type="GO" id="GO:0005576">
    <property type="term" value="C:extracellular region"/>
    <property type="evidence" value="ECO:0007669"/>
    <property type="project" value="UniProtKB-SubCell"/>
</dbReference>
<dbReference type="EnsemblPlants" id="Kaladp0040s0454.1.v1.1">
    <property type="protein sequence ID" value="Kaladp0040s0454.1.v1.1.CDS.1"/>
    <property type="gene ID" value="Kaladp0040s0454.v1.1"/>
</dbReference>
<dbReference type="PANTHER" id="PTHR31232:SF149">
    <property type="entry name" value="S-PROTEIN HOMOLOG"/>
    <property type="match status" value="1"/>
</dbReference>
<keyword evidence="7" id="KW-0812">Transmembrane</keyword>
<dbReference type="Pfam" id="PF05938">
    <property type="entry name" value="Self-incomp_S1"/>
    <property type="match status" value="1"/>
</dbReference>
<comment type="similarity">
    <text evidence="2 6">Belongs to the plant self-incompatibility (S1) protein family.</text>
</comment>
<dbReference type="Gramene" id="Kaladp0040s0454.1.v1.1">
    <property type="protein sequence ID" value="Kaladp0040s0454.1.v1.1.CDS.1"/>
    <property type="gene ID" value="Kaladp0040s0454.v1.1"/>
</dbReference>
<keyword evidence="9" id="KW-1185">Reference proteome</keyword>
<evidence type="ECO:0000313" key="8">
    <source>
        <dbReference type="EnsemblPlants" id="Kaladp0040s0454.1.v1.1.CDS.1"/>
    </source>
</evidence>
<keyword evidence="7" id="KW-0472">Membrane</keyword>
<accession>A0A7N0TMZ3</accession>
<keyword evidence="7" id="KW-1133">Transmembrane helix</keyword>
<dbReference type="Proteomes" id="UP000594263">
    <property type="component" value="Unplaced"/>
</dbReference>
<organism evidence="8 9">
    <name type="scientific">Kalanchoe fedtschenkoi</name>
    <name type="common">Lavender scallops</name>
    <name type="synonym">South American air plant</name>
    <dbReference type="NCBI Taxonomy" id="63787"/>
    <lineage>
        <taxon>Eukaryota</taxon>
        <taxon>Viridiplantae</taxon>
        <taxon>Streptophyta</taxon>
        <taxon>Embryophyta</taxon>
        <taxon>Tracheophyta</taxon>
        <taxon>Spermatophyta</taxon>
        <taxon>Magnoliopsida</taxon>
        <taxon>eudicotyledons</taxon>
        <taxon>Gunneridae</taxon>
        <taxon>Pentapetalae</taxon>
        <taxon>Saxifragales</taxon>
        <taxon>Crassulaceae</taxon>
        <taxon>Kalanchoe</taxon>
    </lineage>
</organism>